<comment type="caution">
    <text evidence="1">The sequence shown here is derived from an EMBL/GenBank/DDBJ whole genome shotgun (WGS) entry which is preliminary data.</text>
</comment>
<evidence type="ECO:0000313" key="1">
    <source>
        <dbReference type="EMBL" id="MBC2962550.1"/>
    </source>
</evidence>
<dbReference type="Proteomes" id="UP000604001">
    <property type="component" value="Unassembled WGS sequence"/>
</dbReference>
<dbReference type="Pfam" id="PF06224">
    <property type="entry name" value="AlkZ-like"/>
    <property type="match status" value="1"/>
</dbReference>
<dbReference type="PANTHER" id="PTHR38479">
    <property type="entry name" value="LMO0824 PROTEIN"/>
    <property type="match status" value="1"/>
</dbReference>
<protein>
    <submittedName>
        <fullName evidence="1">AlkZ family DNA glycosylase</fullName>
    </submittedName>
</protein>
<reference evidence="1 2" key="1">
    <citation type="submission" date="2020-08" db="EMBL/GenBank/DDBJ databases">
        <title>novel species in genus Nocardioides.</title>
        <authorList>
            <person name="Zhang G."/>
        </authorList>
    </citation>
    <scope>NUCLEOTIDE SEQUENCE [LARGE SCALE GENOMIC DNA]</scope>
    <source>
        <strain evidence="1 2">SC8A-24</strain>
    </source>
</reference>
<gene>
    <name evidence="1" type="ORF">H7344_19860</name>
</gene>
<proteinExistence type="predicted"/>
<dbReference type="RefSeq" id="WP_186347721.1">
    <property type="nucleotide sequence ID" value="NZ_BMMR01000001.1"/>
</dbReference>
<keyword evidence="2" id="KW-1185">Reference proteome</keyword>
<name>A0ABR6UDK5_9ACTN</name>
<dbReference type="PANTHER" id="PTHR38479:SF2">
    <property type="entry name" value="WINGED HELIX DNA-BINDING DOMAIN-CONTAINING PROTEIN"/>
    <property type="match status" value="1"/>
</dbReference>
<organism evidence="1 2">
    <name type="scientific">Nocardioides deserti</name>
    <dbReference type="NCBI Taxonomy" id="1588644"/>
    <lineage>
        <taxon>Bacteria</taxon>
        <taxon>Bacillati</taxon>
        <taxon>Actinomycetota</taxon>
        <taxon>Actinomycetes</taxon>
        <taxon>Propionibacteriales</taxon>
        <taxon>Nocardioidaceae</taxon>
        <taxon>Nocardioides</taxon>
    </lineage>
</organism>
<sequence>MRHVTDEERRARLAVRHGLAPGSRMPDPETATAAVTVLHSTEPATPYLSLWARVDGFARADLDRALETDRTLVKQLAMRRTLFVFPRDLLPAAWGSASARVAATERARMVKDVVREGHAEDGETWVRAVRDEVLALLAARPDGLTAAEIRAGLPALAAVATAGGIGPTYTNRTLTGLGADARVVRGTNTQHWRVSRPRWTLMEHWLGEVPAPLPPAEGYAALVRRWLWSFGPGTEADLVWWLGATKGAVRAALADVGAVEVTVDGGGTGWLLPDDLEPVAAPEDWVAMLPVLDATVMGWKERGWYLGPHAPLLFDRNGNAGTTAWWNGRVVGCWVQDAAGTVSARLVEDVPVAARAQLDAEAARLTAWLAGERVGTVYPSPAMRDGS</sequence>
<accession>A0ABR6UDK5</accession>
<evidence type="ECO:0000313" key="2">
    <source>
        <dbReference type="Proteomes" id="UP000604001"/>
    </source>
</evidence>
<dbReference type="InterPro" id="IPR009351">
    <property type="entry name" value="AlkZ-like"/>
</dbReference>
<dbReference type="EMBL" id="JACMYC010000027">
    <property type="protein sequence ID" value="MBC2962550.1"/>
    <property type="molecule type" value="Genomic_DNA"/>
</dbReference>